<protein>
    <recommendedName>
        <fullName evidence="4">Glycosyltransferase RgtA/B/C/D-like domain-containing protein</fullName>
    </recommendedName>
</protein>
<keyword evidence="1" id="KW-0812">Transmembrane</keyword>
<dbReference type="EMBL" id="JANUCP010000002">
    <property type="protein sequence ID" value="MCS3918546.1"/>
    <property type="molecule type" value="Genomic_DNA"/>
</dbReference>
<sequence length="464" mass="53798">MFSQKQILAYLIFIVILASLPRIISGVLRIPHLLIDDSYTYLHLARFLRGEPVEDDQGFRTPGYPLFLNFIFALSGWKGTSQAILDRIQKHQNIIIPPQHLKFLQEKENIKLVQIIQHGLGILSTIFLFWLLLSITKHFVISMIGALIAVGWNISWFWNYELYITTETLSATLLLIAIILIRLSEQNKRKICYYLLCSLIVGILILVHPQFLLAILLPFGFWLLKLSQKETPFNLNVALVTILPSILLVGIWILRNYCYYQVFTLSTVTGFNLCGHFTRFKEFDAFPDISLRRILKRHVVTCPKCLHESEPRGSIYHVKSELMIEWNLSFPAISKRLEKQGFYAIIRQPKVFLLSVSDAIVNYFKPKSLSKKFKFFEPLWFIIDITLKLFGLLVILFIPRKFPSFLKIIAWFILGTLLLSVTISGGIAPDPWRYCFPMSSLTAFLSISVIWQIWQELSLKHKSR</sequence>
<feature type="transmembrane region" description="Helical" evidence="1">
    <location>
        <begin position="434"/>
        <end position="454"/>
    </location>
</feature>
<evidence type="ECO:0000256" key="1">
    <source>
        <dbReference type="SAM" id="Phobius"/>
    </source>
</evidence>
<evidence type="ECO:0000313" key="3">
    <source>
        <dbReference type="Proteomes" id="UP001204798"/>
    </source>
</evidence>
<feature type="transmembrane region" description="Helical" evidence="1">
    <location>
        <begin position="193"/>
        <end position="221"/>
    </location>
</feature>
<feature type="transmembrane region" description="Helical" evidence="1">
    <location>
        <begin position="164"/>
        <end position="181"/>
    </location>
</feature>
<comment type="caution">
    <text evidence="2">The sequence shown here is derived from an EMBL/GenBank/DDBJ whole genome shotgun (WGS) entry which is preliminary data.</text>
</comment>
<feature type="transmembrane region" description="Helical" evidence="1">
    <location>
        <begin position="112"/>
        <end position="132"/>
    </location>
</feature>
<feature type="transmembrane region" description="Helical" evidence="1">
    <location>
        <begin position="404"/>
        <end position="427"/>
    </location>
</feature>
<proteinExistence type="predicted"/>
<dbReference type="RefSeq" id="WP_259094483.1">
    <property type="nucleotide sequence ID" value="NZ_CP130454.1"/>
</dbReference>
<feature type="transmembrane region" description="Helical" evidence="1">
    <location>
        <begin position="7"/>
        <end position="24"/>
    </location>
</feature>
<keyword evidence="3" id="KW-1185">Reference proteome</keyword>
<reference evidence="2 3" key="1">
    <citation type="submission" date="2022-08" db="EMBL/GenBank/DDBJ databases">
        <title>Bacterial and archaeal communities from various locations to study Microbial Dark Matter (Phase II).</title>
        <authorList>
            <person name="Stepanauskas R."/>
        </authorList>
    </citation>
    <scope>NUCLEOTIDE SEQUENCE [LARGE SCALE GENOMIC DNA]</scope>
    <source>
        <strain evidence="2 3">PD1</strain>
    </source>
</reference>
<name>A0ABT2EKW3_9BACT</name>
<feature type="transmembrane region" description="Helical" evidence="1">
    <location>
        <begin position="379"/>
        <end position="398"/>
    </location>
</feature>
<dbReference type="Proteomes" id="UP001204798">
    <property type="component" value="Unassembled WGS sequence"/>
</dbReference>
<feature type="transmembrane region" description="Helical" evidence="1">
    <location>
        <begin position="139"/>
        <end position="158"/>
    </location>
</feature>
<evidence type="ECO:0008006" key="4">
    <source>
        <dbReference type="Google" id="ProtNLM"/>
    </source>
</evidence>
<feature type="transmembrane region" description="Helical" evidence="1">
    <location>
        <begin position="233"/>
        <end position="254"/>
    </location>
</feature>
<keyword evidence="1" id="KW-1133">Transmembrane helix</keyword>
<evidence type="ECO:0000313" key="2">
    <source>
        <dbReference type="EMBL" id="MCS3918546.1"/>
    </source>
</evidence>
<gene>
    <name evidence="2" type="ORF">M2350_000946</name>
</gene>
<organism evidence="2 3">
    <name type="scientific">Candidatus Fervidibacter sacchari</name>
    <dbReference type="NCBI Taxonomy" id="1448929"/>
    <lineage>
        <taxon>Bacteria</taxon>
        <taxon>Candidatus Fervidibacterota</taxon>
        <taxon>Candidatus Fervidibacter</taxon>
    </lineage>
</organism>
<keyword evidence="1" id="KW-0472">Membrane</keyword>
<accession>A0ABT2EKW3</accession>